<name>A0AAE1DIA5_9GAST</name>
<sequence length="70" mass="7305">MFNSLNWSQQKLRCPPVPGHCGPLPDSTGHSGHGAQTLPHDGAALGLDLAGLHFLDRDIPSGNTLLAQPA</sequence>
<evidence type="ECO:0000313" key="2">
    <source>
        <dbReference type="EMBL" id="KAK3771779.1"/>
    </source>
</evidence>
<evidence type="ECO:0000313" key="3">
    <source>
        <dbReference type="Proteomes" id="UP001283361"/>
    </source>
</evidence>
<comment type="caution">
    <text evidence="2">The sequence shown here is derived from an EMBL/GenBank/DDBJ whole genome shotgun (WGS) entry which is preliminary data.</text>
</comment>
<feature type="region of interest" description="Disordered" evidence="1">
    <location>
        <begin position="18"/>
        <end position="39"/>
    </location>
</feature>
<dbReference type="Proteomes" id="UP001283361">
    <property type="component" value="Unassembled WGS sequence"/>
</dbReference>
<gene>
    <name evidence="2" type="ORF">RRG08_066523</name>
</gene>
<reference evidence="2" key="1">
    <citation type="journal article" date="2023" name="G3 (Bethesda)">
        <title>A reference genome for the long-term kleptoplast-retaining sea slug Elysia crispata morphotype clarki.</title>
        <authorList>
            <person name="Eastman K.E."/>
            <person name="Pendleton A.L."/>
            <person name="Shaikh M.A."/>
            <person name="Suttiyut T."/>
            <person name="Ogas R."/>
            <person name="Tomko P."/>
            <person name="Gavelis G."/>
            <person name="Widhalm J.R."/>
            <person name="Wisecaver J.H."/>
        </authorList>
    </citation>
    <scope>NUCLEOTIDE SEQUENCE</scope>
    <source>
        <strain evidence="2">ECLA1</strain>
    </source>
</reference>
<organism evidence="2 3">
    <name type="scientific">Elysia crispata</name>
    <name type="common">lettuce slug</name>
    <dbReference type="NCBI Taxonomy" id="231223"/>
    <lineage>
        <taxon>Eukaryota</taxon>
        <taxon>Metazoa</taxon>
        <taxon>Spiralia</taxon>
        <taxon>Lophotrochozoa</taxon>
        <taxon>Mollusca</taxon>
        <taxon>Gastropoda</taxon>
        <taxon>Heterobranchia</taxon>
        <taxon>Euthyneura</taxon>
        <taxon>Panpulmonata</taxon>
        <taxon>Sacoglossa</taxon>
        <taxon>Placobranchoidea</taxon>
        <taxon>Plakobranchidae</taxon>
        <taxon>Elysia</taxon>
    </lineage>
</organism>
<proteinExistence type="predicted"/>
<evidence type="ECO:0000256" key="1">
    <source>
        <dbReference type="SAM" id="MobiDB-lite"/>
    </source>
</evidence>
<accession>A0AAE1DIA5</accession>
<dbReference type="EMBL" id="JAWDGP010003682">
    <property type="protein sequence ID" value="KAK3771779.1"/>
    <property type="molecule type" value="Genomic_DNA"/>
</dbReference>
<protein>
    <submittedName>
        <fullName evidence="2">Uncharacterized protein</fullName>
    </submittedName>
</protein>
<keyword evidence="3" id="KW-1185">Reference proteome</keyword>
<dbReference type="AlphaFoldDB" id="A0AAE1DIA5"/>